<keyword evidence="4" id="KW-1185">Reference proteome</keyword>
<feature type="transmembrane region" description="Helical" evidence="2">
    <location>
        <begin position="50"/>
        <end position="74"/>
    </location>
</feature>
<comment type="caution">
    <text evidence="3">The sequence shown here is derived from an EMBL/GenBank/DDBJ whole genome shotgun (WGS) entry which is preliminary data.</text>
</comment>
<name>A0ABQ3YKL2_9ACTN</name>
<organism evidence="3 4">
    <name type="scientific">Paractinoplanes deccanensis</name>
    <dbReference type="NCBI Taxonomy" id="113561"/>
    <lineage>
        <taxon>Bacteria</taxon>
        <taxon>Bacillati</taxon>
        <taxon>Actinomycetota</taxon>
        <taxon>Actinomycetes</taxon>
        <taxon>Micromonosporales</taxon>
        <taxon>Micromonosporaceae</taxon>
        <taxon>Paractinoplanes</taxon>
    </lineage>
</organism>
<gene>
    <name evidence="3" type="ORF">Ade02nite_91770</name>
</gene>
<dbReference type="EMBL" id="BOMI01000194">
    <property type="protein sequence ID" value="GID80536.1"/>
    <property type="molecule type" value="Genomic_DNA"/>
</dbReference>
<keyword evidence="2" id="KW-0812">Transmembrane</keyword>
<protein>
    <submittedName>
        <fullName evidence="3">Uncharacterized protein</fullName>
    </submittedName>
</protein>
<keyword evidence="2" id="KW-1133">Transmembrane helix</keyword>
<feature type="region of interest" description="Disordered" evidence="1">
    <location>
        <begin position="1"/>
        <end position="39"/>
    </location>
</feature>
<evidence type="ECO:0000313" key="3">
    <source>
        <dbReference type="EMBL" id="GID80536.1"/>
    </source>
</evidence>
<keyword evidence="2" id="KW-0472">Membrane</keyword>
<evidence type="ECO:0000313" key="4">
    <source>
        <dbReference type="Proteomes" id="UP000609879"/>
    </source>
</evidence>
<dbReference type="Proteomes" id="UP000609879">
    <property type="component" value="Unassembled WGS sequence"/>
</dbReference>
<evidence type="ECO:0000256" key="1">
    <source>
        <dbReference type="SAM" id="MobiDB-lite"/>
    </source>
</evidence>
<proteinExistence type="predicted"/>
<accession>A0ABQ3YKL2</accession>
<evidence type="ECO:0000256" key="2">
    <source>
        <dbReference type="SAM" id="Phobius"/>
    </source>
</evidence>
<reference evidence="3 4" key="1">
    <citation type="submission" date="2021-01" db="EMBL/GenBank/DDBJ databases">
        <title>Whole genome shotgun sequence of Actinoplanes deccanensis NBRC 13994.</title>
        <authorList>
            <person name="Komaki H."/>
            <person name="Tamura T."/>
        </authorList>
    </citation>
    <scope>NUCLEOTIDE SEQUENCE [LARGE SCALE GENOMIC DNA]</scope>
    <source>
        <strain evidence="3 4">NBRC 13994</strain>
    </source>
</reference>
<sequence length="169" mass="17989">MEDFDPMTTPPPERPEGPGLFTDSPAPGTPYPYAGLPPYESEAPRRRTGYLPLALTGVAGLLLGALVVGLVWAATASFGSDDSNAAADAQASCDIFDRLPDAWTRETFDLANTNRLAAAYALATSAAQDDKRYQSLSDAAQQAHQTVLTFQLDAVGVRIQDARNECAKL</sequence>